<dbReference type="AlphaFoldDB" id="A0AB34JQ41"/>
<evidence type="ECO:0000313" key="2">
    <source>
        <dbReference type="EMBL" id="KAL1522744.1"/>
    </source>
</evidence>
<protein>
    <recommendedName>
        <fullName evidence="4">Ribosome biogenesis protein NOP53</fullName>
    </recommendedName>
</protein>
<dbReference type="EMBL" id="JBGBPQ010000006">
    <property type="protein sequence ID" value="KAL1522744.1"/>
    <property type="molecule type" value="Genomic_DNA"/>
</dbReference>
<accession>A0AB34JQ41</accession>
<comment type="caution">
    <text evidence="2">The sequence shown here is derived from an EMBL/GenBank/DDBJ whole genome shotgun (WGS) entry which is preliminary data.</text>
</comment>
<reference evidence="2 3" key="1">
    <citation type="journal article" date="2024" name="Science">
        <title>Giant polyketide synthase enzymes in the biosynthesis of giant marine polyether toxins.</title>
        <authorList>
            <person name="Fallon T.R."/>
            <person name="Shende V.V."/>
            <person name="Wierzbicki I.H."/>
            <person name="Pendleton A.L."/>
            <person name="Watervoot N.F."/>
            <person name="Auber R.P."/>
            <person name="Gonzalez D.J."/>
            <person name="Wisecaver J.H."/>
            <person name="Moore B.S."/>
        </authorList>
    </citation>
    <scope>NUCLEOTIDE SEQUENCE [LARGE SCALE GENOMIC DNA]</scope>
    <source>
        <strain evidence="2 3">12B1</strain>
    </source>
</reference>
<organism evidence="2 3">
    <name type="scientific">Prymnesium parvum</name>
    <name type="common">Toxic golden alga</name>
    <dbReference type="NCBI Taxonomy" id="97485"/>
    <lineage>
        <taxon>Eukaryota</taxon>
        <taxon>Haptista</taxon>
        <taxon>Haptophyta</taxon>
        <taxon>Prymnesiophyceae</taxon>
        <taxon>Prymnesiales</taxon>
        <taxon>Prymnesiaceae</taxon>
        <taxon>Prymnesium</taxon>
    </lineage>
</organism>
<gene>
    <name evidence="2" type="ORF">AB1Y20_017717</name>
</gene>
<name>A0AB34JQ41_PRYPA</name>
<feature type="region of interest" description="Disordered" evidence="1">
    <location>
        <begin position="1"/>
        <end position="24"/>
    </location>
</feature>
<proteinExistence type="predicted"/>
<evidence type="ECO:0008006" key="4">
    <source>
        <dbReference type="Google" id="ProtNLM"/>
    </source>
</evidence>
<evidence type="ECO:0000256" key="1">
    <source>
        <dbReference type="SAM" id="MobiDB-lite"/>
    </source>
</evidence>
<dbReference type="CDD" id="cd09272">
    <property type="entry name" value="RNase_HI_RT_Ty1"/>
    <property type="match status" value="1"/>
</dbReference>
<dbReference type="Proteomes" id="UP001515480">
    <property type="component" value="Unassembled WGS sequence"/>
</dbReference>
<sequence length="193" mass="21611">MTEEQWPEFPCEDPTATELDDCMTPPSLISVSTRATDLTDYVELTAAEEPDVTKRLRHNAAVKKAKRDEENRREAHAAGILRVKNGFAGQLEKALRRTAPARLRRLKAAHGIAGAAGAYDGGRSRGAVELTKRRESAARSRHIERRYLKIREWVAEGHIVAKYKPTADNHADMFTKPLPPDVFYRHRAAIMGA</sequence>
<keyword evidence="3" id="KW-1185">Reference proteome</keyword>
<evidence type="ECO:0000313" key="3">
    <source>
        <dbReference type="Proteomes" id="UP001515480"/>
    </source>
</evidence>